<dbReference type="Gene3D" id="3.40.50.1820">
    <property type="entry name" value="alpha/beta hydrolase"/>
    <property type="match status" value="1"/>
</dbReference>
<dbReference type="InterPro" id="IPR000073">
    <property type="entry name" value="AB_hydrolase_1"/>
</dbReference>
<evidence type="ECO:0000313" key="3">
    <source>
        <dbReference type="Proteomes" id="UP001595998"/>
    </source>
</evidence>
<dbReference type="GO" id="GO:0016787">
    <property type="term" value="F:hydrolase activity"/>
    <property type="evidence" value="ECO:0007669"/>
    <property type="project" value="UniProtKB-KW"/>
</dbReference>
<organism evidence="2 3">
    <name type="scientific">Deinococcus navajonensis</name>
    <dbReference type="NCBI Taxonomy" id="309884"/>
    <lineage>
        <taxon>Bacteria</taxon>
        <taxon>Thermotogati</taxon>
        <taxon>Deinococcota</taxon>
        <taxon>Deinococci</taxon>
        <taxon>Deinococcales</taxon>
        <taxon>Deinococcaceae</taxon>
        <taxon>Deinococcus</taxon>
    </lineage>
</organism>
<dbReference type="EMBL" id="JBHSEH010000007">
    <property type="protein sequence ID" value="MFC4426385.1"/>
    <property type="molecule type" value="Genomic_DNA"/>
</dbReference>
<dbReference type="Proteomes" id="UP001595998">
    <property type="component" value="Unassembled WGS sequence"/>
</dbReference>
<dbReference type="RefSeq" id="WP_380038780.1">
    <property type="nucleotide sequence ID" value="NZ_JBHSEH010000007.1"/>
</dbReference>
<protein>
    <submittedName>
        <fullName evidence="2">Alpha/beta fold hydrolase</fullName>
    </submittedName>
</protein>
<accession>A0ABV8XLV5</accession>
<dbReference type="InterPro" id="IPR050266">
    <property type="entry name" value="AB_hydrolase_sf"/>
</dbReference>
<comment type="caution">
    <text evidence="2">The sequence shown here is derived from an EMBL/GenBank/DDBJ whole genome shotgun (WGS) entry which is preliminary data.</text>
</comment>
<feature type="domain" description="AB hydrolase-1" evidence="1">
    <location>
        <begin position="16"/>
        <end position="238"/>
    </location>
</feature>
<gene>
    <name evidence="2" type="ORF">ACFOZ9_09165</name>
</gene>
<evidence type="ECO:0000259" key="1">
    <source>
        <dbReference type="Pfam" id="PF12697"/>
    </source>
</evidence>
<dbReference type="InterPro" id="IPR029058">
    <property type="entry name" value="AB_hydrolase_fold"/>
</dbReference>
<dbReference type="PANTHER" id="PTHR43798">
    <property type="entry name" value="MONOACYLGLYCEROL LIPASE"/>
    <property type="match status" value="1"/>
</dbReference>
<sequence length="274" mass="28532">MTLFAREGGTPGQPSVLLLHGASVSSWMWTGTLQALPGLHTLAPDLPGLAENARWGQFSLDGAADALAALVEARCTGGQAHVVGHSLGGAVAARLLARHPQVVRSALLMGVTAEPIPFARAFMAMTLAVSSATRSRRVLGWQASALGIPEEHRAQFIAQGLAQTRVELEHVLSEAMAFRVPPAFAEVQVPVLALAGDREGPINLRSACRLAGAVPGGQAYAVPGGGHAWMGRQPDLLLATLSAWLAQGPLPKALRGLPLAPREPGGHRALTARE</sequence>
<dbReference type="PANTHER" id="PTHR43798:SF5">
    <property type="entry name" value="MONOACYLGLYCEROL LIPASE ABHD6"/>
    <property type="match status" value="1"/>
</dbReference>
<keyword evidence="3" id="KW-1185">Reference proteome</keyword>
<name>A0ABV8XLV5_9DEIO</name>
<dbReference type="SUPFAM" id="SSF53474">
    <property type="entry name" value="alpha/beta-Hydrolases"/>
    <property type="match status" value="1"/>
</dbReference>
<dbReference type="Pfam" id="PF12697">
    <property type="entry name" value="Abhydrolase_6"/>
    <property type="match status" value="1"/>
</dbReference>
<reference evidence="3" key="1">
    <citation type="journal article" date="2019" name="Int. J. Syst. Evol. Microbiol.">
        <title>The Global Catalogue of Microorganisms (GCM) 10K type strain sequencing project: providing services to taxonomists for standard genome sequencing and annotation.</title>
        <authorList>
            <consortium name="The Broad Institute Genomics Platform"/>
            <consortium name="The Broad Institute Genome Sequencing Center for Infectious Disease"/>
            <person name="Wu L."/>
            <person name="Ma J."/>
        </authorList>
    </citation>
    <scope>NUCLEOTIDE SEQUENCE [LARGE SCALE GENOMIC DNA]</scope>
    <source>
        <strain evidence="3">CCUG 56029</strain>
    </source>
</reference>
<keyword evidence="2" id="KW-0378">Hydrolase</keyword>
<proteinExistence type="predicted"/>
<evidence type="ECO:0000313" key="2">
    <source>
        <dbReference type="EMBL" id="MFC4426385.1"/>
    </source>
</evidence>
<dbReference type="PRINTS" id="PR00111">
    <property type="entry name" value="ABHYDROLASE"/>
</dbReference>